<comment type="caution">
    <text evidence="11">The sequence shown here is derived from an EMBL/GenBank/DDBJ whole genome shotgun (WGS) entry which is preliminary data.</text>
</comment>
<evidence type="ECO:0000313" key="12">
    <source>
        <dbReference type="Proteomes" id="UP000287605"/>
    </source>
</evidence>
<keyword evidence="4" id="KW-0479">Metal-binding</keyword>
<evidence type="ECO:0000259" key="9">
    <source>
        <dbReference type="Pfam" id="PF01431"/>
    </source>
</evidence>
<evidence type="ECO:0008006" key="13">
    <source>
        <dbReference type="Google" id="ProtNLM"/>
    </source>
</evidence>
<dbReference type="PANTHER" id="PTHR11733:SF167">
    <property type="entry name" value="FI17812P1-RELATED"/>
    <property type="match status" value="1"/>
</dbReference>
<dbReference type="Pfam" id="PF01431">
    <property type="entry name" value="Peptidase_M13"/>
    <property type="match status" value="1"/>
</dbReference>
<feature type="signal peptide" evidence="8">
    <location>
        <begin position="1"/>
        <end position="23"/>
    </location>
</feature>
<sequence>MYKRKISALISLLAIVVLFSSCGKTSPSQTGTSDTSSTADTKTVRLQDDFYEHVNQEWLKGTTLGDDVEAISAFTEIDEKITTTLQNDFDKMLAGSLEPTTQGTTQFLDFYQMMLDVDKRNKDGAAPLLTYLEKVENISSLEDLSNVIGEFTISGMPLPMNISIIIDMKNSEKNLLVLDSPSILLPDKSYYEEGNQEGQKKIKEYEKSYSRLLTTIGKTEDEAAAMVKNYFKIDKLIAQSTKSGEEASDLAGYYNPYAISDVNSTIKTIDFSKAMEEIIGEVPETIIVANPKFLENMHLIINEENLQSVKDWMYIDFASQSSDYLSEEIAKAESDEAAADNADDYDKEIKRKAYENASELFQEAIGVYYGQTYLGEEAKKDVTQMTENMISLYAERLKEVDWLSEKTKENAIKKLDTMVVQIGYPDHLPAYYDHLSIDTEKSAFDNMMAIQKAVNQSQFSVYSEGPNRKEWTTHAHEVNAAYDPQANSICFPAAILQDPFYHVEHSRSKNYGGIGAVIGHELSHAFDTNGAKFDEKGNLHNWWTKEDYEAFEKKAQTVIDQFDGIEFSGGKVNGKLTVSENIADSSGLSIALGALKKEKEPNLEEFFTNWAAIWRKKISPETSQELLLVDPHSPSKLRANIQLTNLEDFHTTFGIKEGDGMYLAPEERTSVW</sequence>
<comment type="similarity">
    <text evidence="2">Belongs to the peptidase M13 family.</text>
</comment>
<dbReference type="PRINTS" id="PR00786">
    <property type="entry name" value="NEPRILYSIN"/>
</dbReference>
<keyword evidence="3" id="KW-0645">Protease</keyword>
<dbReference type="Gene3D" id="1.10.1380.10">
    <property type="entry name" value="Neutral endopeptidase , domain2"/>
    <property type="match status" value="1"/>
</dbReference>
<gene>
    <name evidence="11" type="ORF">CBF29_08805</name>
</gene>
<dbReference type="GO" id="GO:0005886">
    <property type="term" value="C:plasma membrane"/>
    <property type="evidence" value="ECO:0007669"/>
    <property type="project" value="TreeGrafter"/>
</dbReference>
<dbReference type="AlphaFoldDB" id="A0A430ASL9"/>
<protein>
    <recommendedName>
        <fullName evidence="13">Peptidase M13</fullName>
    </recommendedName>
</protein>
<dbReference type="Gene3D" id="3.40.390.10">
    <property type="entry name" value="Collagenase (Catalytic Domain)"/>
    <property type="match status" value="1"/>
</dbReference>
<keyword evidence="5" id="KW-0378">Hydrolase</keyword>
<reference evidence="11 12" key="1">
    <citation type="submission" date="2017-05" db="EMBL/GenBank/DDBJ databases">
        <title>Vagococcus spp. assemblies.</title>
        <authorList>
            <person name="Gulvik C.A."/>
        </authorList>
    </citation>
    <scope>NUCLEOTIDE SEQUENCE [LARGE SCALE GENOMIC DNA]</scope>
    <source>
        <strain evidence="11 12">CCUG 51432</strain>
    </source>
</reference>
<evidence type="ECO:0000256" key="8">
    <source>
        <dbReference type="SAM" id="SignalP"/>
    </source>
</evidence>
<dbReference type="GO" id="GO:0016485">
    <property type="term" value="P:protein processing"/>
    <property type="evidence" value="ECO:0007669"/>
    <property type="project" value="TreeGrafter"/>
</dbReference>
<dbReference type="Pfam" id="PF05649">
    <property type="entry name" value="Peptidase_M13_N"/>
    <property type="match status" value="1"/>
</dbReference>
<name>A0A430ASL9_9ENTE</name>
<feature type="domain" description="Peptidase M13 C-terminal" evidence="9">
    <location>
        <begin position="479"/>
        <end position="668"/>
    </location>
</feature>
<dbReference type="InterPro" id="IPR024079">
    <property type="entry name" value="MetalloPept_cat_dom_sf"/>
</dbReference>
<evidence type="ECO:0000256" key="4">
    <source>
        <dbReference type="ARBA" id="ARBA00022723"/>
    </source>
</evidence>
<keyword evidence="8" id="KW-0732">Signal</keyword>
<feature type="domain" description="Peptidase M13 N-terminal" evidence="10">
    <location>
        <begin position="47"/>
        <end position="425"/>
    </location>
</feature>
<dbReference type="InterPro" id="IPR018497">
    <property type="entry name" value="Peptidase_M13_C"/>
</dbReference>
<dbReference type="GO" id="GO:0004222">
    <property type="term" value="F:metalloendopeptidase activity"/>
    <property type="evidence" value="ECO:0007669"/>
    <property type="project" value="InterPro"/>
</dbReference>
<evidence type="ECO:0000256" key="5">
    <source>
        <dbReference type="ARBA" id="ARBA00022801"/>
    </source>
</evidence>
<organism evidence="11 12">
    <name type="scientific">Vagococcus elongatus</name>
    <dbReference type="NCBI Taxonomy" id="180344"/>
    <lineage>
        <taxon>Bacteria</taxon>
        <taxon>Bacillati</taxon>
        <taxon>Bacillota</taxon>
        <taxon>Bacilli</taxon>
        <taxon>Lactobacillales</taxon>
        <taxon>Enterococcaceae</taxon>
        <taxon>Vagococcus</taxon>
    </lineage>
</organism>
<dbReference type="PROSITE" id="PS51257">
    <property type="entry name" value="PROKAR_LIPOPROTEIN"/>
    <property type="match status" value="1"/>
</dbReference>
<dbReference type="OrthoDB" id="9775677at2"/>
<dbReference type="Proteomes" id="UP000287605">
    <property type="component" value="Unassembled WGS sequence"/>
</dbReference>
<dbReference type="PROSITE" id="PS51885">
    <property type="entry name" value="NEPRILYSIN"/>
    <property type="match status" value="1"/>
</dbReference>
<evidence type="ECO:0000256" key="2">
    <source>
        <dbReference type="ARBA" id="ARBA00007357"/>
    </source>
</evidence>
<evidence type="ECO:0000256" key="6">
    <source>
        <dbReference type="ARBA" id="ARBA00022833"/>
    </source>
</evidence>
<evidence type="ECO:0000256" key="7">
    <source>
        <dbReference type="ARBA" id="ARBA00023049"/>
    </source>
</evidence>
<dbReference type="InterPro" id="IPR008753">
    <property type="entry name" value="Peptidase_M13_N"/>
</dbReference>
<evidence type="ECO:0000256" key="1">
    <source>
        <dbReference type="ARBA" id="ARBA00001947"/>
    </source>
</evidence>
<feature type="chain" id="PRO_5039247373" description="Peptidase M13" evidence="8">
    <location>
        <begin position="24"/>
        <end position="672"/>
    </location>
</feature>
<dbReference type="CDD" id="cd08662">
    <property type="entry name" value="M13"/>
    <property type="match status" value="1"/>
</dbReference>
<evidence type="ECO:0000313" key="11">
    <source>
        <dbReference type="EMBL" id="RSU11051.1"/>
    </source>
</evidence>
<accession>A0A430ASL9</accession>
<dbReference type="InterPro" id="IPR042089">
    <property type="entry name" value="Peptidase_M13_dom_2"/>
</dbReference>
<dbReference type="RefSeq" id="WP_126809373.1">
    <property type="nucleotide sequence ID" value="NZ_NGKA01000012.1"/>
</dbReference>
<keyword evidence="6" id="KW-0862">Zinc</keyword>
<dbReference type="GO" id="GO:0046872">
    <property type="term" value="F:metal ion binding"/>
    <property type="evidence" value="ECO:0007669"/>
    <property type="project" value="UniProtKB-KW"/>
</dbReference>
<proteinExistence type="inferred from homology"/>
<keyword evidence="12" id="KW-1185">Reference proteome</keyword>
<dbReference type="EMBL" id="NGKA01000012">
    <property type="protein sequence ID" value="RSU11051.1"/>
    <property type="molecule type" value="Genomic_DNA"/>
</dbReference>
<evidence type="ECO:0000259" key="10">
    <source>
        <dbReference type="Pfam" id="PF05649"/>
    </source>
</evidence>
<dbReference type="InterPro" id="IPR000718">
    <property type="entry name" value="Peptidase_M13"/>
</dbReference>
<dbReference type="SUPFAM" id="SSF55486">
    <property type="entry name" value="Metalloproteases ('zincins'), catalytic domain"/>
    <property type="match status" value="1"/>
</dbReference>
<comment type="cofactor">
    <cofactor evidence="1">
        <name>Zn(2+)</name>
        <dbReference type="ChEBI" id="CHEBI:29105"/>
    </cofactor>
</comment>
<dbReference type="PANTHER" id="PTHR11733">
    <property type="entry name" value="ZINC METALLOPROTEASE FAMILY M13 NEPRILYSIN-RELATED"/>
    <property type="match status" value="1"/>
</dbReference>
<evidence type="ECO:0000256" key="3">
    <source>
        <dbReference type="ARBA" id="ARBA00022670"/>
    </source>
</evidence>
<keyword evidence="7" id="KW-0482">Metalloprotease</keyword>